<dbReference type="Gene3D" id="3.40.630.30">
    <property type="match status" value="1"/>
</dbReference>
<dbReference type="GO" id="GO:0016747">
    <property type="term" value="F:acyltransferase activity, transferring groups other than amino-acyl groups"/>
    <property type="evidence" value="ECO:0007669"/>
    <property type="project" value="InterPro"/>
</dbReference>
<organism evidence="2 3">
    <name type="scientific">Leifsonia soli</name>
    <dbReference type="NCBI Taxonomy" id="582665"/>
    <lineage>
        <taxon>Bacteria</taxon>
        <taxon>Bacillati</taxon>
        <taxon>Actinomycetota</taxon>
        <taxon>Actinomycetes</taxon>
        <taxon>Micrococcales</taxon>
        <taxon>Microbacteriaceae</taxon>
        <taxon>Leifsonia</taxon>
    </lineage>
</organism>
<evidence type="ECO:0000313" key="2">
    <source>
        <dbReference type="EMBL" id="NYD75643.1"/>
    </source>
</evidence>
<comment type="caution">
    <text evidence="2">The sequence shown here is derived from an EMBL/GenBank/DDBJ whole genome shotgun (WGS) entry which is preliminary data.</text>
</comment>
<evidence type="ECO:0000259" key="1">
    <source>
        <dbReference type="PROSITE" id="PS51186"/>
    </source>
</evidence>
<reference evidence="2 3" key="1">
    <citation type="submission" date="2020-07" db="EMBL/GenBank/DDBJ databases">
        <title>Sequencing the genomes of 1000 actinobacteria strains.</title>
        <authorList>
            <person name="Klenk H.-P."/>
        </authorList>
    </citation>
    <scope>NUCLEOTIDE SEQUENCE [LARGE SCALE GENOMIC DNA]</scope>
    <source>
        <strain evidence="2 3">DSM 23871</strain>
    </source>
</reference>
<dbReference type="InterPro" id="IPR016181">
    <property type="entry name" value="Acyl_CoA_acyltransferase"/>
</dbReference>
<keyword evidence="2" id="KW-0808">Transferase</keyword>
<dbReference type="PROSITE" id="PS51186">
    <property type="entry name" value="GNAT"/>
    <property type="match status" value="1"/>
</dbReference>
<dbReference type="InterPro" id="IPR051531">
    <property type="entry name" value="N-acetyltransferase"/>
</dbReference>
<gene>
    <name evidence="2" type="ORF">BJ963_003162</name>
</gene>
<dbReference type="SUPFAM" id="SSF55729">
    <property type="entry name" value="Acyl-CoA N-acyltransferases (Nat)"/>
    <property type="match status" value="1"/>
</dbReference>
<dbReference type="Proteomes" id="UP000589620">
    <property type="component" value="Unassembled WGS sequence"/>
</dbReference>
<dbReference type="Pfam" id="PF13302">
    <property type="entry name" value="Acetyltransf_3"/>
    <property type="match status" value="1"/>
</dbReference>
<dbReference type="PANTHER" id="PTHR43792">
    <property type="entry name" value="GNAT FAMILY, PUTATIVE (AFU_ORTHOLOGUE AFUA_3G00765)-RELATED-RELATED"/>
    <property type="match status" value="1"/>
</dbReference>
<dbReference type="EMBL" id="JACCBJ010000001">
    <property type="protein sequence ID" value="NYD75643.1"/>
    <property type="molecule type" value="Genomic_DNA"/>
</dbReference>
<dbReference type="PANTHER" id="PTHR43792:SF1">
    <property type="entry name" value="N-ACETYLTRANSFERASE DOMAIN-CONTAINING PROTEIN"/>
    <property type="match status" value="1"/>
</dbReference>
<keyword evidence="3" id="KW-1185">Reference proteome</keyword>
<feature type="domain" description="N-acetyltransferase" evidence="1">
    <location>
        <begin position="19"/>
        <end position="179"/>
    </location>
</feature>
<protein>
    <submittedName>
        <fullName evidence="2">RimJ/RimL family protein N-acetyltransferase</fullName>
    </submittedName>
</protein>
<evidence type="ECO:0000313" key="3">
    <source>
        <dbReference type="Proteomes" id="UP000589620"/>
    </source>
</evidence>
<dbReference type="AlphaFoldDB" id="A0A852T499"/>
<proteinExistence type="predicted"/>
<dbReference type="InterPro" id="IPR000182">
    <property type="entry name" value="GNAT_dom"/>
</dbReference>
<dbReference type="CDD" id="cd04301">
    <property type="entry name" value="NAT_SF"/>
    <property type="match status" value="1"/>
</dbReference>
<dbReference type="RefSeq" id="WP_179457499.1">
    <property type="nucleotide sequence ID" value="NZ_BAAAPX010000001.1"/>
</dbReference>
<sequence length="191" mass="21405">MAHLEGVTWPPAHITTDRLVLRAAEARDREAMLDLFSDPRVNRFVGGAEPREHLDELMPELPGQRTGFFVIEHDRRMIGIVTFDPRDPERSGPVSAEGGEAELGYMLLPDAWGRGYGTEACAAAISWFLQVAPDLPLVVSTQLANTSSLRLIEKLGFVEVERTEDWGHPQWYGMWPRSNAQRLETTRPAGQ</sequence>
<accession>A0A852T499</accession>
<name>A0A852T499_9MICO</name>